<dbReference type="EMBL" id="CAXAMM010042351">
    <property type="protein sequence ID" value="CAK9104352.1"/>
    <property type="molecule type" value="Genomic_DNA"/>
</dbReference>
<evidence type="ECO:0000256" key="1">
    <source>
        <dbReference type="SAM" id="MobiDB-lite"/>
    </source>
</evidence>
<name>A0ABP0RUN5_9DINO</name>
<dbReference type="Proteomes" id="UP001642464">
    <property type="component" value="Unassembled WGS sequence"/>
</dbReference>
<evidence type="ECO:0000313" key="3">
    <source>
        <dbReference type="Proteomes" id="UP001642464"/>
    </source>
</evidence>
<accession>A0ABP0RUN5</accession>
<proteinExistence type="predicted"/>
<evidence type="ECO:0008006" key="4">
    <source>
        <dbReference type="Google" id="ProtNLM"/>
    </source>
</evidence>
<gene>
    <name evidence="2" type="ORF">SCF082_LOCUS48705</name>
</gene>
<comment type="caution">
    <text evidence="2">The sequence shown here is derived from an EMBL/GenBank/DDBJ whole genome shotgun (WGS) entry which is preliminary data.</text>
</comment>
<feature type="compositionally biased region" description="Basic residues" evidence="1">
    <location>
        <begin position="106"/>
        <end position="120"/>
    </location>
</feature>
<keyword evidence="3" id="KW-1185">Reference proteome</keyword>
<feature type="region of interest" description="Disordered" evidence="1">
    <location>
        <begin position="102"/>
        <end position="127"/>
    </location>
</feature>
<feature type="compositionally biased region" description="Basic and acidic residues" evidence="1">
    <location>
        <begin position="180"/>
        <end position="195"/>
    </location>
</feature>
<sequence>MPPQILQAKLHSKLLECIGDDPAQDTDLAVVEDDSEELAKLMDCSGSSSQSTDEKGQLPVRVVHPSRGSEKHHSGNCQPCSFYLRGKCTVAEGCLYCHYEHDRPQRPGKKSRERAKRRIANAKASEPESGMVYAGEAMNSGYRGPGHGFGGIGQILDSVQDILERDESLLPALTQLPRPDAARRDARVDPLRHLPDPPPGVIRL</sequence>
<reference evidence="2 3" key="1">
    <citation type="submission" date="2024-02" db="EMBL/GenBank/DDBJ databases">
        <authorList>
            <person name="Chen Y."/>
            <person name="Shah S."/>
            <person name="Dougan E. K."/>
            <person name="Thang M."/>
            <person name="Chan C."/>
        </authorList>
    </citation>
    <scope>NUCLEOTIDE SEQUENCE [LARGE SCALE GENOMIC DNA]</scope>
</reference>
<protein>
    <recommendedName>
        <fullName evidence="4">C3H1-type domain-containing protein</fullName>
    </recommendedName>
</protein>
<organism evidence="2 3">
    <name type="scientific">Durusdinium trenchii</name>
    <dbReference type="NCBI Taxonomy" id="1381693"/>
    <lineage>
        <taxon>Eukaryota</taxon>
        <taxon>Sar</taxon>
        <taxon>Alveolata</taxon>
        <taxon>Dinophyceae</taxon>
        <taxon>Suessiales</taxon>
        <taxon>Symbiodiniaceae</taxon>
        <taxon>Durusdinium</taxon>
    </lineage>
</organism>
<evidence type="ECO:0000313" key="2">
    <source>
        <dbReference type="EMBL" id="CAK9104352.1"/>
    </source>
</evidence>
<feature type="region of interest" description="Disordered" evidence="1">
    <location>
        <begin position="172"/>
        <end position="204"/>
    </location>
</feature>